<dbReference type="RefSeq" id="WP_214476385.1">
    <property type="nucleotide sequence ID" value="NZ_CP071709.1"/>
</dbReference>
<organism evidence="1 2">
    <name type="scientific">Cytobacillus gottheilii</name>
    <dbReference type="NCBI Taxonomy" id="859144"/>
    <lineage>
        <taxon>Bacteria</taxon>
        <taxon>Bacillati</taxon>
        <taxon>Bacillota</taxon>
        <taxon>Bacilli</taxon>
        <taxon>Bacillales</taxon>
        <taxon>Bacillaceae</taxon>
        <taxon>Cytobacillus</taxon>
    </lineage>
</organism>
<sequence>MPGIATLDLEAVNKNVAETSKYIIAPNPKEIINAENVIYFNLDNLSDEIRNAGTPHLQFVIKASGYNNVTLDYTMSL</sequence>
<proteinExistence type="predicted"/>
<accession>A0ABX8FA85</accession>
<evidence type="ECO:0000313" key="2">
    <source>
        <dbReference type="Proteomes" id="UP000679247"/>
    </source>
</evidence>
<dbReference type="EMBL" id="CP071709">
    <property type="protein sequence ID" value="QVY61303.1"/>
    <property type="molecule type" value="Genomic_DNA"/>
</dbReference>
<reference evidence="1 2" key="1">
    <citation type="submission" date="2021-03" db="EMBL/GenBank/DDBJ databases">
        <title>The first data on the complete genome of the tetrodotoxin-producing bacterium.</title>
        <authorList>
            <person name="Melnikova D.I."/>
            <person name="Nijland R."/>
            <person name="Magarlamov T.Y."/>
        </authorList>
    </citation>
    <scope>NUCLEOTIDE SEQUENCE [LARGE SCALE GENOMIC DNA]</scope>
    <source>
        <strain evidence="1 2">1839</strain>
    </source>
</reference>
<evidence type="ECO:0000313" key="1">
    <source>
        <dbReference type="EMBL" id="QVY61303.1"/>
    </source>
</evidence>
<gene>
    <name evidence="1" type="ORF">J1899_20540</name>
</gene>
<dbReference type="Proteomes" id="UP000679247">
    <property type="component" value="Chromosome"/>
</dbReference>
<keyword evidence="2" id="KW-1185">Reference proteome</keyword>
<name>A0ABX8FA85_9BACI</name>
<protein>
    <submittedName>
        <fullName evidence="1">Uncharacterized protein</fullName>
    </submittedName>
</protein>